<dbReference type="PANTHER" id="PTHR31332:SF0">
    <property type="entry name" value="7-HYDROXYMETHYL CHLOROPHYLL A REDUCTASE, CHLOROPLASTIC"/>
    <property type="match status" value="1"/>
</dbReference>
<reference evidence="3" key="1">
    <citation type="submission" date="2016-08" db="EMBL/GenBank/DDBJ databases">
        <title>Novel cps loci in Streptococcus suis.</title>
        <authorList>
            <person name="Sadowy E."/>
        </authorList>
    </citation>
    <scope>NUCLEOTIDE SEQUENCE</scope>
    <source>
        <strain evidence="3">3366</strain>
    </source>
</reference>
<feature type="domain" description="Coenzyme F420 hydrogenase/dehydrogenase beta subunit N-terminal" evidence="1">
    <location>
        <begin position="84"/>
        <end position="161"/>
    </location>
</feature>
<name>A0A2H4H6D1_STRSU</name>
<sequence>MKFENKKLNSFNEASGVYSYYTNKKNKLNEYGVYEEEIDDISIANGVSPNYTDLTNESIISKELYEKVHGILYDERIGYYESLYIGHVVEGEFRENASSGGIGTWIFKELFEKGLIDGVIHVKEDKEENGKLFSYQISRNIEEIKSGAKTKYYPVELSEVLTIIRDTPGKYAVIGIPSFIYSLRLLSKRDTVIGDRIKYMIGLVCGHQKSSTFADFMGWQLGFKPSDITYINFRKKLKGRKSSDYGIEVHGYINGKYEEKISPTSELLGQDWGQGWFKVFASDYSDDVFNETADIVLGDAWLPEYTEDSEGNNIIIVRNPVLGKIIREALEDERLKLDIVDSEKIFQSQVAHYRHTYNELPYRLYKRDKEGKRRPKKRVEAANNLSFTRKKIQDIREKISISSHVYFKEAVEKDDINYFINKMKSLEKRYKNCYRLNKLKKLTPSKVRQKIISLLNK</sequence>
<dbReference type="EMBL" id="KX785319">
    <property type="protein sequence ID" value="ARJ58023.1"/>
    <property type="molecule type" value="Genomic_DNA"/>
</dbReference>
<dbReference type="InterPro" id="IPR045220">
    <property type="entry name" value="FRHB/FDHB/HCAR-like"/>
</dbReference>
<evidence type="ECO:0000313" key="3">
    <source>
        <dbReference type="EMBL" id="ARJ58023.1"/>
    </source>
</evidence>
<feature type="domain" description="Coenzyme F420 hydrogenase/dehydrogenase beta subunit C-terminal" evidence="2">
    <location>
        <begin position="170"/>
        <end position="339"/>
    </location>
</feature>
<dbReference type="InterPro" id="IPR007516">
    <property type="entry name" value="Co_F420_Hydgase/DH_bsu_N"/>
</dbReference>
<proteinExistence type="predicted"/>
<evidence type="ECO:0000259" key="1">
    <source>
        <dbReference type="Pfam" id="PF04422"/>
    </source>
</evidence>
<dbReference type="Pfam" id="PF04422">
    <property type="entry name" value="FrhB_FdhB_N"/>
    <property type="match status" value="1"/>
</dbReference>
<evidence type="ECO:0000259" key="2">
    <source>
        <dbReference type="Pfam" id="PF04432"/>
    </source>
</evidence>
<dbReference type="GO" id="GO:0052592">
    <property type="term" value="F:oxidoreductase activity, acting on CH or CH2 groups, with an iron-sulfur protein as acceptor"/>
    <property type="evidence" value="ECO:0007669"/>
    <property type="project" value="TreeGrafter"/>
</dbReference>
<protein>
    <submittedName>
        <fullName evidence="3">Putative Wzy</fullName>
    </submittedName>
</protein>
<organism evidence="3">
    <name type="scientific">Streptococcus suis</name>
    <dbReference type="NCBI Taxonomy" id="1307"/>
    <lineage>
        <taxon>Bacteria</taxon>
        <taxon>Bacillati</taxon>
        <taxon>Bacillota</taxon>
        <taxon>Bacilli</taxon>
        <taxon>Lactobacillales</taxon>
        <taxon>Streptococcaceae</taxon>
        <taxon>Streptococcus</taxon>
    </lineage>
</organism>
<dbReference type="InterPro" id="IPR007525">
    <property type="entry name" value="FrhB_FdhB_C"/>
</dbReference>
<dbReference type="AlphaFoldDB" id="A0A2H4H6D1"/>
<dbReference type="PANTHER" id="PTHR31332">
    <property type="entry name" value="7-HYDROXYMETHYL CHLOROPHYLL A REDUCTASE, CHLOROPLASTIC"/>
    <property type="match status" value="1"/>
</dbReference>
<dbReference type="Pfam" id="PF04432">
    <property type="entry name" value="FrhB_FdhB_C"/>
    <property type="match status" value="1"/>
</dbReference>
<accession>A0A2H4H6D1</accession>